<organism evidence="2">
    <name type="scientific">Candidatus Kentrum sp. FM</name>
    <dbReference type="NCBI Taxonomy" id="2126340"/>
    <lineage>
        <taxon>Bacteria</taxon>
        <taxon>Pseudomonadati</taxon>
        <taxon>Pseudomonadota</taxon>
        <taxon>Gammaproteobacteria</taxon>
        <taxon>Candidatus Kentrum</taxon>
    </lineage>
</organism>
<accession>A0A450SAM1</accession>
<evidence type="ECO:0000313" key="3">
    <source>
        <dbReference type="EMBL" id="VFK11355.1"/>
    </source>
</evidence>
<reference evidence="2" key="1">
    <citation type="submission" date="2019-02" db="EMBL/GenBank/DDBJ databases">
        <authorList>
            <person name="Gruber-Vodicka R. H."/>
            <person name="Seah K. B. B."/>
        </authorList>
    </citation>
    <scope>NUCLEOTIDE SEQUENCE</scope>
    <source>
        <strain evidence="1">BECK_BZ163</strain>
        <strain evidence="3">BECK_BZ164</strain>
        <strain evidence="2">BECK_BZ165</strain>
    </source>
</reference>
<dbReference type="EMBL" id="CAADFA010000068">
    <property type="protein sequence ID" value="VFJ49212.1"/>
    <property type="molecule type" value="Genomic_DNA"/>
</dbReference>
<dbReference type="EMBL" id="CAADEZ010000048">
    <property type="protein sequence ID" value="VFJ47570.1"/>
    <property type="molecule type" value="Genomic_DNA"/>
</dbReference>
<evidence type="ECO:0000313" key="2">
    <source>
        <dbReference type="EMBL" id="VFJ49212.1"/>
    </source>
</evidence>
<proteinExistence type="predicted"/>
<dbReference type="InterPro" id="IPR005361">
    <property type="entry name" value="UPF0158"/>
</dbReference>
<evidence type="ECO:0000313" key="1">
    <source>
        <dbReference type="EMBL" id="VFJ47570.1"/>
    </source>
</evidence>
<dbReference type="EMBL" id="CAADFL010000177">
    <property type="protein sequence ID" value="VFK11355.1"/>
    <property type="molecule type" value="Genomic_DNA"/>
</dbReference>
<dbReference type="Pfam" id="PF03682">
    <property type="entry name" value="UPF0158"/>
    <property type="match status" value="1"/>
</dbReference>
<gene>
    <name evidence="1" type="ORF">BECKFM1743A_GA0114220_100488</name>
    <name evidence="3" type="ORF">BECKFM1743B_GA0114221_101776</name>
    <name evidence="2" type="ORF">BECKFM1743C_GA0114222_100686</name>
</gene>
<name>A0A450SAM1_9GAMM</name>
<dbReference type="AlphaFoldDB" id="A0A450SAM1"/>
<sequence>MEPINLENTKEDIPKSEKFNDIEDAMLFVSSSGYGENSAVLDKSTGKIYYRSDYAGLDEFEEFPEYEYDSAIHIEIPHKNDLDLGRDLVFEFVERFIPDDYERVNNMFRKRGAYSRYKDLLDSKGMLQKWYDFENQRGQSALLRWCEENEIDVTD</sequence>
<protein>
    <submittedName>
        <fullName evidence="2">Uncharacterized protein</fullName>
    </submittedName>
</protein>